<dbReference type="InterPro" id="IPR002744">
    <property type="entry name" value="MIP18-like"/>
</dbReference>
<evidence type="ECO:0000313" key="3">
    <source>
        <dbReference type="Proteomes" id="UP001171751"/>
    </source>
</evidence>
<organism evidence="2 3">
    <name type="scientific">Atopococcus tabaci</name>
    <dbReference type="NCBI Taxonomy" id="269774"/>
    <lineage>
        <taxon>Bacteria</taxon>
        <taxon>Bacillati</taxon>
        <taxon>Bacillota</taxon>
        <taxon>Bacilli</taxon>
        <taxon>Lactobacillales</taxon>
        <taxon>Carnobacteriaceae</taxon>
        <taxon>Atopococcus</taxon>
    </lineage>
</organism>
<name>A0AA43UD19_9LACT</name>
<dbReference type="InterPro" id="IPR034904">
    <property type="entry name" value="FSCA_dom_sf"/>
</dbReference>
<dbReference type="SUPFAM" id="SSF117916">
    <property type="entry name" value="Fe-S cluster assembly (FSCA) domain-like"/>
    <property type="match status" value="1"/>
</dbReference>
<gene>
    <name evidence="2" type="ORF">Q4F26_05315</name>
</gene>
<dbReference type="InterPro" id="IPR052339">
    <property type="entry name" value="Fe-S_Maturation_MIP18"/>
</dbReference>
<protein>
    <submittedName>
        <fullName evidence="2">Metal-sulfur cluster assembly factor</fullName>
    </submittedName>
</protein>
<dbReference type="PANTHER" id="PTHR42831">
    <property type="entry name" value="FE-S PROTEIN MATURATION AUXILIARY FACTOR YITW"/>
    <property type="match status" value="1"/>
</dbReference>
<dbReference type="EMBL" id="JAUNQW010000024">
    <property type="protein sequence ID" value="MDO5457750.1"/>
    <property type="molecule type" value="Genomic_DNA"/>
</dbReference>
<feature type="domain" description="MIP18 family-like" evidence="1">
    <location>
        <begin position="1"/>
        <end position="70"/>
    </location>
</feature>
<reference evidence="2" key="1">
    <citation type="submission" date="2023-07" db="EMBL/GenBank/DDBJ databases">
        <title>Between Cages and Wild: Unraveling the Impact of Captivity on Animal Microbiomes and Antimicrobial Resistance.</title>
        <authorList>
            <person name="Schmartz G.P."/>
            <person name="Rehner J."/>
            <person name="Schuff M.J."/>
            <person name="Becker S.L."/>
            <person name="Kravczyk M."/>
            <person name="Gurevich A."/>
            <person name="Francke R."/>
            <person name="Mueller R."/>
            <person name="Keller V."/>
            <person name="Keller A."/>
        </authorList>
    </citation>
    <scope>NUCLEOTIDE SEQUENCE</scope>
    <source>
        <strain evidence="2">S39M_St_73</strain>
    </source>
</reference>
<dbReference type="Gene3D" id="3.30.300.130">
    <property type="entry name" value="Fe-S cluster assembly (FSCA)"/>
    <property type="match status" value="1"/>
</dbReference>
<dbReference type="Pfam" id="PF01883">
    <property type="entry name" value="FeS_assembly_P"/>
    <property type="match status" value="1"/>
</dbReference>
<evidence type="ECO:0000259" key="1">
    <source>
        <dbReference type="Pfam" id="PF01883"/>
    </source>
</evidence>
<keyword evidence="3" id="KW-1185">Reference proteome</keyword>
<proteinExistence type="predicted"/>
<accession>A0AA43UD19</accession>
<sequence length="95" mass="10635">MEALETVLDPELGIDIVNLGLIYDVLTDDDYNVFVRMTLTTPFCPLSDHIIEMVEEALEKVDGLSETGIELTFEPAWHPEMLSRVARIALGFAKP</sequence>
<dbReference type="Proteomes" id="UP001171751">
    <property type="component" value="Unassembled WGS sequence"/>
</dbReference>
<comment type="caution">
    <text evidence="2">The sequence shown here is derived from an EMBL/GenBank/DDBJ whole genome shotgun (WGS) entry which is preliminary data.</text>
</comment>
<dbReference type="AlphaFoldDB" id="A0AA43UD19"/>
<evidence type="ECO:0000313" key="2">
    <source>
        <dbReference type="EMBL" id="MDO5457750.1"/>
    </source>
</evidence>
<dbReference type="PANTHER" id="PTHR42831:SF1">
    <property type="entry name" value="FE-S PROTEIN MATURATION AUXILIARY FACTOR YITW"/>
    <property type="match status" value="1"/>
</dbReference>